<accession>A9P1F3</accession>
<reference evidence="1" key="1">
    <citation type="journal article" date="2008" name="BMC Genomics">
        <title>A conifer genomics resource of 200,000 spruce (Picea spp.) ESTs and 6,464 high-quality, sequence-finished full-length cDNAs for Sitka spruce (Picea sitchensis).</title>
        <authorList>
            <person name="Ralph S.G."/>
            <person name="Chun H.J."/>
            <person name="Kolosova N."/>
            <person name="Cooper D."/>
            <person name="Oddy C."/>
            <person name="Ritland C.E."/>
            <person name="Kirkpatrick R."/>
            <person name="Moore R."/>
            <person name="Barber S."/>
            <person name="Holt R.A."/>
            <person name="Jones S.J."/>
            <person name="Marra M.A."/>
            <person name="Douglas C.J."/>
            <person name="Ritland K."/>
            <person name="Bohlmann J."/>
        </authorList>
    </citation>
    <scope>NUCLEOTIDE SEQUENCE</scope>
    <source>
        <tissue evidence="1">Bark</tissue>
    </source>
</reference>
<organism evidence="1">
    <name type="scientific">Picea sitchensis</name>
    <name type="common">Sitka spruce</name>
    <name type="synonym">Pinus sitchensis</name>
    <dbReference type="NCBI Taxonomy" id="3332"/>
    <lineage>
        <taxon>Eukaryota</taxon>
        <taxon>Viridiplantae</taxon>
        <taxon>Streptophyta</taxon>
        <taxon>Embryophyta</taxon>
        <taxon>Tracheophyta</taxon>
        <taxon>Spermatophyta</taxon>
        <taxon>Pinopsida</taxon>
        <taxon>Pinidae</taxon>
        <taxon>Conifers I</taxon>
        <taxon>Pinales</taxon>
        <taxon>Pinaceae</taxon>
        <taxon>Picea</taxon>
    </lineage>
</organism>
<evidence type="ECO:0000313" key="1">
    <source>
        <dbReference type="EMBL" id="ABK26714.1"/>
    </source>
</evidence>
<proteinExistence type="evidence at transcript level"/>
<dbReference type="AlphaFoldDB" id="A9P1F3"/>
<name>A9P1F3_PICSI</name>
<dbReference type="EMBL" id="EF087474">
    <property type="protein sequence ID" value="ABK26714.1"/>
    <property type="molecule type" value="mRNA"/>
</dbReference>
<sequence length="46" mass="5419">MEWLLMGQHDPWQNREWNGFCGTGCTRLSWIKLLLIKTKLCTSEGH</sequence>
<protein>
    <submittedName>
        <fullName evidence="1">Uncharacterized protein</fullName>
    </submittedName>
</protein>